<gene>
    <name evidence="3" type="primary">PRDM11</name>
    <name evidence="3" type="ORF">IWW39_003078</name>
</gene>
<dbReference type="PANTHER" id="PTHR46880">
    <property type="entry name" value="RAS-ASSOCIATING DOMAIN-CONTAINING PROTEIN"/>
    <property type="match status" value="1"/>
</dbReference>
<accession>A0A9W8GLT8</accession>
<dbReference type="Proteomes" id="UP001151516">
    <property type="component" value="Unassembled WGS sequence"/>
</dbReference>
<evidence type="ECO:0000259" key="2">
    <source>
        <dbReference type="Pfam" id="PF25431"/>
    </source>
</evidence>
<name>A0A9W8GLT8_9FUNG</name>
<proteinExistence type="predicted"/>
<reference evidence="3" key="1">
    <citation type="submission" date="2022-07" db="EMBL/GenBank/DDBJ databases">
        <title>Phylogenomic reconstructions and comparative analyses of Kickxellomycotina fungi.</title>
        <authorList>
            <person name="Reynolds N.K."/>
            <person name="Stajich J.E."/>
            <person name="Barry K."/>
            <person name="Grigoriev I.V."/>
            <person name="Crous P."/>
            <person name="Smith M.E."/>
        </authorList>
    </citation>
    <scope>NUCLEOTIDE SEQUENCE</scope>
    <source>
        <strain evidence="3">CBS 109367</strain>
    </source>
</reference>
<organism evidence="3 4">
    <name type="scientific">Coemansia spiralis</name>
    <dbReference type="NCBI Taxonomy" id="417178"/>
    <lineage>
        <taxon>Eukaryota</taxon>
        <taxon>Fungi</taxon>
        <taxon>Fungi incertae sedis</taxon>
        <taxon>Zoopagomycota</taxon>
        <taxon>Kickxellomycotina</taxon>
        <taxon>Kickxellomycetes</taxon>
        <taxon>Kickxellales</taxon>
        <taxon>Kickxellaceae</taxon>
        <taxon>Coemansia</taxon>
    </lineage>
</organism>
<evidence type="ECO:0000313" key="3">
    <source>
        <dbReference type="EMBL" id="KAJ2687217.1"/>
    </source>
</evidence>
<evidence type="ECO:0000313" key="4">
    <source>
        <dbReference type="Proteomes" id="UP001151516"/>
    </source>
</evidence>
<feature type="region of interest" description="Disordered" evidence="1">
    <location>
        <begin position="834"/>
        <end position="854"/>
    </location>
</feature>
<feature type="region of interest" description="Disordered" evidence="1">
    <location>
        <begin position="470"/>
        <end position="504"/>
    </location>
</feature>
<feature type="region of interest" description="Disordered" evidence="1">
    <location>
        <begin position="1424"/>
        <end position="1448"/>
    </location>
</feature>
<dbReference type="InterPro" id="IPR057456">
    <property type="entry name" value="Znf_C17orf113"/>
</dbReference>
<evidence type="ECO:0000256" key="1">
    <source>
        <dbReference type="SAM" id="MobiDB-lite"/>
    </source>
</evidence>
<feature type="compositionally biased region" description="Basic residues" evidence="1">
    <location>
        <begin position="192"/>
        <end position="209"/>
    </location>
</feature>
<feature type="compositionally biased region" description="Low complexity" evidence="1">
    <location>
        <begin position="474"/>
        <end position="486"/>
    </location>
</feature>
<protein>
    <submittedName>
        <fullName evidence="3">PR domain-containing protein 11</fullName>
    </submittedName>
</protein>
<keyword evidence="4" id="KW-1185">Reference proteome</keyword>
<dbReference type="Pfam" id="PF25431">
    <property type="entry name" value="zf-C17orf113"/>
    <property type="match status" value="1"/>
</dbReference>
<dbReference type="PANTHER" id="PTHR46880:SF5">
    <property type="entry name" value="DUF4371 DOMAIN-CONTAINING PROTEIN"/>
    <property type="match status" value="1"/>
</dbReference>
<feature type="compositionally biased region" description="Polar residues" evidence="1">
    <location>
        <begin position="487"/>
        <end position="504"/>
    </location>
</feature>
<feature type="compositionally biased region" description="Basic and acidic residues" evidence="1">
    <location>
        <begin position="182"/>
        <end position="191"/>
    </location>
</feature>
<dbReference type="OrthoDB" id="5560627at2759"/>
<dbReference type="EMBL" id="JANBTX010000079">
    <property type="protein sequence ID" value="KAJ2687217.1"/>
    <property type="molecule type" value="Genomic_DNA"/>
</dbReference>
<feature type="region of interest" description="Disordered" evidence="1">
    <location>
        <begin position="171"/>
        <end position="234"/>
    </location>
</feature>
<comment type="caution">
    <text evidence="3">The sequence shown here is derived from an EMBL/GenBank/DDBJ whole genome shotgun (WGS) entry which is preliminary data.</text>
</comment>
<sequence length="1821" mass="196868">MDYPANSAERTGRPAPLAVNDSVVDSRFLVSLTPTSSVAVLGLAAMRYGRDEHAMPLGFYTQGTSAHDVLYRSESAYGQPPMQYNGGHPVGRYLSSLDLHRSIQGTLGVCLPRGQPISTTSTTPAVFVNSRQDTSHTLLADSKTSAVMSELNRDAFAHAAAAVNALPLAANESHAGQPSSRGKSDSTEGGRRGRGRGRGRGGGRGGKHHSPTEIPHGSPAQASPPTSHGDFDEDGVTKIEDLESRGAVTRIGEHTYQIPSDLLSSGRSSITIGAAIGGDKRRFNLKWLYDYRWLRFDPGENSMLCALCKGGRRANQFAKLGSKNFKTSALVDHASSNDHKRSMADLGPSHLGALDPAYVALTLLDGVWVAQPLNGLAGASSIVNQPPGSSDSAHVEDTRGEPQSAVFAIKSSPVAASVGAAPFEVAVGQRTVAQQSTSANSYSTVDTLSSAASRATPIEMQSAYVMPKSEHQTARAARPRAGSSGPLVSTSGQMGDSRAPRSSATPVVAAPDERYAKEFEHAVQALLQAMNLNLPISSVADLYQLQTQHMPLADIGSHGHSSRFSNRSRRSDAVRLAGAYTNSTEAARTLQHVVSSELLSLIKDEVSQSPAFSVIIDEAPLREHNSLVAHVLLYLRYMRRDPESETGELQAITRFWRCVHLYYEDNGRLARRDPISLVLTLLERAKIDSSRLVCISCERPATHEDAEAERRRHPHVIHWHGIFTYPNSLSPQVYEEITNRSEDFVHFSMALMDLCLFMYSHPTSFAFLGVDFQEMLYKTLYEIFLDEGSISTRLPISLTPTIVIALTRNISQIMATVLALSRVSAQPAAAASRTADTAGVNMPDHRGGDATTPVVNLTPKSPRSSLQIPLPIVDILVSSFGGRLGAQKSVGRCPPADVLLERLRDYSFLGCLHFMADILLQIKPIIDIAGRSDMPTRVLGELSEPADHTLDQRLRAYIGTIRDVIESVTLMYGEEEGEDDNGFGFAEGGNEDEFLGFHLNEFMHLTDKEDSVCHFRSFTVVNYSREDSQSRLIELIRTVSSAILHDLHQRFNAEDIATIQALADMWDPTQFPREPSANAMFANKQTMELTERMSSACGADGLRLVMPKGDLASTGHGTPPVLLEWGVFKAEVRQQAEVGLGDLADLPATTRYVPGKIQLAYRAKLFSDGALAQSGRRLRSVEDSQVRANLSTLTADQSLLERLQRHHHGSYAVQPSEAWTKFGHLAKLATAWNVLPLALSTDLHFFRRFYERQLARICREQAENKLQSINFDIGDTFSELLGRLSSPHKKKRVTVYDLLQNSKVEVEQKIGSLEKPMLELELSGVTVDYFVRSIDAVTMALDHRLRLLSLEFTESPIAVSKTPGDCPKWIQNAMRGYWKLACRPPKPQKVPVVAPSVSHGLRHRTHTVSNPLAAGSSGIAPWSTCTTSQTLDHPEPESLQPSAKRSRPLVSGNASALATAPPVLLMPVLNGGLQSAQTSVFKTGTSFAPSSSAIRTATGQQLSISSAVCATIQPAASDDLSTLPLLEALLSDPTNVPVPPPPPPPPPRNLGIKRSLDVDPPAMNYVVGEPGGKQGEAAMMMAAVAAAAGNKRMRHSADGVAMPPADPYGYDNSRFGGYQQREFGDAGAVFHPQRATGAKEGESFGTTIARLASDMGLDSASTQAFAASLSNQLMPPASSAHMEGAHATMMAAGIQQRQHGQPASYHGYSQQQPLQQQYQAHRPGSAASLPGLVGAEGVNLQHNYAAAQLVFASQAAALNIHGFAGPVAGGPQGGMHGVTPNGVASFDQMIQGQRRLHMSREQELAHPFDYRLQGYLPDNKH</sequence>
<feature type="domain" description="C17orf113 probable zinc finger" evidence="2">
    <location>
        <begin position="292"/>
        <end position="343"/>
    </location>
</feature>